<dbReference type="KEGG" id="mgo:AFA91_32890"/>
<accession>A0A0K0XEU4</accession>
<dbReference type="Proteomes" id="UP000062255">
    <property type="component" value="Chromosome"/>
</dbReference>
<name>A0A0K0XEU4_MYCGD</name>
<dbReference type="PATRIC" id="fig|134601.6.peg.6811"/>
<dbReference type="EMBL" id="CP012150">
    <property type="protein sequence ID" value="AKS35915.1"/>
    <property type="molecule type" value="Genomic_DNA"/>
</dbReference>
<evidence type="ECO:0000313" key="1">
    <source>
        <dbReference type="EMBL" id="AKS35915.1"/>
    </source>
</evidence>
<organism evidence="1 2">
    <name type="scientific">Mycolicibacterium goodii</name>
    <name type="common">Mycobacterium goodii</name>
    <dbReference type="NCBI Taxonomy" id="134601"/>
    <lineage>
        <taxon>Bacteria</taxon>
        <taxon>Bacillati</taxon>
        <taxon>Actinomycetota</taxon>
        <taxon>Actinomycetes</taxon>
        <taxon>Mycobacteriales</taxon>
        <taxon>Mycobacteriaceae</taxon>
        <taxon>Mycolicibacterium</taxon>
    </lineage>
</organism>
<gene>
    <name evidence="1" type="ORF">AFA91_32890</name>
</gene>
<dbReference type="STRING" id="134601.AFA91_32890"/>
<evidence type="ECO:0000313" key="2">
    <source>
        <dbReference type="Proteomes" id="UP000062255"/>
    </source>
</evidence>
<proteinExistence type="predicted"/>
<protein>
    <submittedName>
        <fullName evidence="1">Uncharacterized protein</fullName>
    </submittedName>
</protein>
<dbReference type="AlphaFoldDB" id="A0A0K0XEU4"/>
<reference evidence="1 2" key="1">
    <citation type="submission" date="2015-07" db="EMBL/GenBank/DDBJ databases">
        <title>Complete genome sequence of Mycobacterium goodii X7B, a facultative thermophilic biodesulfurizing bacterium.</title>
        <authorList>
            <person name="Yu B."/>
            <person name="Li F."/>
            <person name="Xu P."/>
        </authorList>
    </citation>
    <scope>NUCLEOTIDE SEQUENCE [LARGE SCALE GENOMIC DNA]</scope>
    <source>
        <strain evidence="1 2">X7B</strain>
    </source>
</reference>
<sequence length="339" mass="37461">MIHTWRVSTRLIVPKYRANEPAVGETLEFGSRLPVQARKYGGIPVAVRKLPGETPKMYLSDQAPSVPDQSREIVELVADVQVPAKEHSFTDAIERYSPVFGAVIDLLAFDMAAVPEVAGVEMVDISPPVSVGDERTAHRFSSPPFDRYMRSQEMLSIEGRQLGVLPESIDLDSKTSAALRWFVKALGTDVLHDQFIFLWIALEILCGMTPSISVEQTYRARCGHEIPECPECGKSTAKKVEGSTKKAFLQSYGVPTDKTDELWRMRQMMHGAISFDSKRVEGLSHLVPPLRAVVATDLKKRLSSDWPLVALQAGYIMHPAIAFGGSRPVTADEISPLMA</sequence>